<organism evidence="1 2">
    <name type="scientific">Avena sativa</name>
    <name type="common">Oat</name>
    <dbReference type="NCBI Taxonomy" id="4498"/>
    <lineage>
        <taxon>Eukaryota</taxon>
        <taxon>Viridiplantae</taxon>
        <taxon>Streptophyta</taxon>
        <taxon>Embryophyta</taxon>
        <taxon>Tracheophyta</taxon>
        <taxon>Spermatophyta</taxon>
        <taxon>Magnoliopsida</taxon>
        <taxon>Liliopsida</taxon>
        <taxon>Poales</taxon>
        <taxon>Poaceae</taxon>
        <taxon>BOP clade</taxon>
        <taxon>Pooideae</taxon>
        <taxon>Poodae</taxon>
        <taxon>Poeae</taxon>
        <taxon>Poeae Chloroplast Group 1 (Aveneae type)</taxon>
        <taxon>Aveninae</taxon>
        <taxon>Avena</taxon>
    </lineage>
</organism>
<proteinExistence type="predicted"/>
<name>A0ACD5T906_AVESA</name>
<evidence type="ECO:0000313" key="1">
    <source>
        <dbReference type="EnsemblPlants" id="AVESA.00010b.r2.1AG0012490.1.CDS"/>
    </source>
</evidence>
<dbReference type="Proteomes" id="UP001732700">
    <property type="component" value="Chromosome 1A"/>
</dbReference>
<protein>
    <submittedName>
        <fullName evidence="1">Uncharacterized protein</fullName>
    </submittedName>
</protein>
<keyword evidence="2" id="KW-1185">Reference proteome</keyword>
<dbReference type="EnsemblPlants" id="AVESA.00010b.r2.1AG0012490.1">
    <property type="protein sequence ID" value="AVESA.00010b.r2.1AG0012490.1.CDS"/>
    <property type="gene ID" value="AVESA.00010b.r2.1AG0012490"/>
</dbReference>
<evidence type="ECO:0000313" key="2">
    <source>
        <dbReference type="Proteomes" id="UP001732700"/>
    </source>
</evidence>
<sequence length="414" mass="44339">MGRKRAVLVGINYPGTEGELKGCLNDVARMRRCLVDRFGFDDADIRVLADADPPTPPPTGANIRLELERLVGAARPGDALFFHYSGHGLQLPAETGEDDDTGYDECIVPCDTNLIKDQDFTELVRKVPDGCLFTMVSDSCHSGGLIDKTKEQIGNSTKQGMARQRQREARPPSAGATLCASLAGAVRGALEYIVIRLPRRGDRQQRSGEEAKATVASRSLPLSTYIRMLKEHTGKDDVGVGSIRTTLFHHFGDDTTPKIKKFVKAMAGGMLHRHNHDHAGIAGATGTELTPDAKPDSDEGGDQADALGPAMEQEVHSVDEVYAGAAARTPPRNGVLISGCQTDENSADLTTADGASYGALSNAIQAVLAEEKRGKAVTNMELVVRARGLLSKQGYIQQPGLYCSDEHADAAFIC</sequence>
<reference evidence="1" key="1">
    <citation type="submission" date="2021-05" db="EMBL/GenBank/DDBJ databases">
        <authorList>
            <person name="Scholz U."/>
            <person name="Mascher M."/>
            <person name="Fiebig A."/>
        </authorList>
    </citation>
    <scope>NUCLEOTIDE SEQUENCE [LARGE SCALE GENOMIC DNA]</scope>
</reference>
<reference evidence="1" key="2">
    <citation type="submission" date="2025-09" db="UniProtKB">
        <authorList>
            <consortium name="EnsemblPlants"/>
        </authorList>
    </citation>
    <scope>IDENTIFICATION</scope>
</reference>
<accession>A0ACD5T906</accession>